<gene>
    <name evidence="1 3 4" type="ORF">SRAE_2000336800</name>
</gene>
<accession>A0A090LKP6</accession>
<dbReference type="WormBase" id="SRAE_2000336800">
    <property type="protein sequence ID" value="SRP11363"/>
    <property type="gene ID" value="WBGene00263590"/>
</dbReference>
<evidence type="ECO:0000313" key="4">
    <source>
        <dbReference type="WormBase" id="SRAE_2000336800"/>
    </source>
</evidence>
<dbReference type="CTD" id="36381083"/>
<sequence length="161" mass="19066">MNTFNTISYYNYRNKFSFDTLSTCDSLCPSICSSCPEVKKFKYKIPEEKDYTIKQSKYNYSNGSTIKMFNQNNQKQFKYENKNDNKTFFGKTCYSDSYKNPGKFVQTILINKNCKTEIINNKKITNNWDIGDKELSRTVYLKPKNKALFLNTKSNMDKKFY</sequence>
<dbReference type="GeneID" id="36381083"/>
<dbReference type="Proteomes" id="UP000035682">
    <property type="component" value="Unplaced"/>
</dbReference>
<dbReference type="RefSeq" id="XP_024507913.1">
    <property type="nucleotide sequence ID" value="XM_024654553.1"/>
</dbReference>
<organism evidence="1">
    <name type="scientific">Strongyloides ratti</name>
    <name type="common">Parasitic roundworm</name>
    <dbReference type="NCBI Taxonomy" id="34506"/>
    <lineage>
        <taxon>Eukaryota</taxon>
        <taxon>Metazoa</taxon>
        <taxon>Ecdysozoa</taxon>
        <taxon>Nematoda</taxon>
        <taxon>Chromadorea</taxon>
        <taxon>Rhabditida</taxon>
        <taxon>Tylenchina</taxon>
        <taxon>Panagrolaimomorpha</taxon>
        <taxon>Strongyloidoidea</taxon>
        <taxon>Strongyloididae</taxon>
        <taxon>Strongyloides</taxon>
    </lineage>
</organism>
<protein>
    <submittedName>
        <fullName evidence="1 3">Uncharacterized protein</fullName>
    </submittedName>
</protein>
<reference evidence="1 2" key="1">
    <citation type="submission" date="2014-09" db="EMBL/GenBank/DDBJ databases">
        <authorList>
            <person name="Martin A.A."/>
        </authorList>
    </citation>
    <scope>NUCLEOTIDE SEQUENCE</scope>
    <source>
        <strain evidence="2">ED321</strain>
        <strain evidence="1">ED321 Heterogonic</strain>
    </source>
</reference>
<evidence type="ECO:0000313" key="3">
    <source>
        <dbReference type="WBParaSite" id="SRAE_2000336800.1"/>
    </source>
</evidence>
<name>A0A090LKP6_STRRB</name>
<dbReference type="AlphaFoldDB" id="A0A090LKP6"/>
<dbReference type="EMBL" id="LN609529">
    <property type="protein sequence ID" value="CEF68713.1"/>
    <property type="molecule type" value="Genomic_DNA"/>
</dbReference>
<keyword evidence="2" id="KW-1185">Reference proteome</keyword>
<evidence type="ECO:0000313" key="2">
    <source>
        <dbReference type="Proteomes" id="UP000035682"/>
    </source>
</evidence>
<reference evidence="3" key="2">
    <citation type="submission" date="2020-12" db="UniProtKB">
        <authorList>
            <consortium name="WormBaseParasite"/>
        </authorList>
    </citation>
    <scope>IDENTIFICATION</scope>
</reference>
<proteinExistence type="predicted"/>
<evidence type="ECO:0000313" key="1">
    <source>
        <dbReference type="EMBL" id="CEF68713.1"/>
    </source>
</evidence>
<dbReference type="WBParaSite" id="SRAE_2000336800.1">
    <property type="protein sequence ID" value="SRAE_2000336800.1"/>
    <property type="gene ID" value="WBGene00263590"/>
</dbReference>